<name>A0ABP3QQS3_9PROT</name>
<sequence length="563" mass="60527">MFGFLPEQTVDVRGGVWKVKRWRDPEIERSVHAEGLRTELRRLASPWQRAGLDDGMAADMDRGADVGVVSVSRDNGVQLEPYPRAWVCKGCDCVQDTPDAPCPCGDRRARGQMPFVGFHEACGSITEPPIPRCPAHNRVRVRWPGTASAREIRFECPVCDRSLRRGLGSRACDCGGGNFTFTVHRAASVYTPRSCVIVNPPTREKVRALTEAGGPARALDWVLSGMDEAGPAGGRQTREAVERELRARGLPSTAIAAALEAMAREGHFAADAGSVDLPAPRRSAAEEAAVTMALSVAEARETVPRMLARAAGKPALVEAYGRRYPAALSAAGVEAVDLIDRFPVLTAHYGYTRGRPEPGAGKLRTFRDRGGRYTLHGELAETEALLVRLSPRRVVDWLRRRGHAALPACADDRAARIAVLREAVVPAPGGDGGLEPVGADLLTLVHSYAHRFVRQAAVFAGIDRNALSELLVPLHLGFYVYAAAKGDFVLGGLQAVFEGELDRLFDAVAGDEHRCALDPGCATAGGACPACLHLGEPSCRYFNCFLNRGVLFGPCGFIDGVRA</sequence>
<dbReference type="EMBL" id="BAAAFZ010000053">
    <property type="protein sequence ID" value="GAA0593023.1"/>
    <property type="molecule type" value="Genomic_DNA"/>
</dbReference>
<evidence type="ECO:0000313" key="2">
    <source>
        <dbReference type="Proteomes" id="UP001501588"/>
    </source>
</evidence>
<protein>
    <submittedName>
        <fullName evidence="1">Uncharacterized protein</fullName>
    </submittedName>
</protein>
<dbReference type="Proteomes" id="UP001501588">
    <property type="component" value="Unassembled WGS sequence"/>
</dbReference>
<reference evidence="2" key="1">
    <citation type="journal article" date="2019" name="Int. J. Syst. Evol. Microbiol.">
        <title>The Global Catalogue of Microorganisms (GCM) 10K type strain sequencing project: providing services to taxonomists for standard genome sequencing and annotation.</title>
        <authorList>
            <consortium name="The Broad Institute Genomics Platform"/>
            <consortium name="The Broad Institute Genome Sequencing Center for Infectious Disease"/>
            <person name="Wu L."/>
            <person name="Ma J."/>
        </authorList>
    </citation>
    <scope>NUCLEOTIDE SEQUENCE [LARGE SCALE GENOMIC DNA]</scope>
    <source>
        <strain evidence="2">JCM 9933</strain>
    </source>
</reference>
<accession>A0ABP3QQS3</accession>
<gene>
    <name evidence="1" type="ORF">GCM10009416_34300</name>
</gene>
<organism evidence="1 2">
    <name type="scientific">Craurococcus roseus</name>
    <dbReference type="NCBI Taxonomy" id="77585"/>
    <lineage>
        <taxon>Bacteria</taxon>
        <taxon>Pseudomonadati</taxon>
        <taxon>Pseudomonadota</taxon>
        <taxon>Alphaproteobacteria</taxon>
        <taxon>Acetobacterales</taxon>
        <taxon>Acetobacteraceae</taxon>
        <taxon>Craurococcus</taxon>
    </lineage>
</organism>
<evidence type="ECO:0000313" key="1">
    <source>
        <dbReference type="EMBL" id="GAA0593023.1"/>
    </source>
</evidence>
<comment type="caution">
    <text evidence="1">The sequence shown here is derived from an EMBL/GenBank/DDBJ whole genome shotgun (WGS) entry which is preliminary data.</text>
</comment>
<proteinExistence type="predicted"/>
<keyword evidence="2" id="KW-1185">Reference proteome</keyword>